<name>A0A9X2KLP2_9SPHN</name>
<proteinExistence type="predicted"/>
<keyword evidence="2" id="KW-1185">Reference proteome</keyword>
<accession>A0A9X2KLP2</accession>
<dbReference type="AlphaFoldDB" id="A0A9X2KLP2"/>
<sequence>MTATIRPPANAPGVTRLDPWVRLSDYEQALAFYLPFLGYGLDAICFAENSGFDLGTLKALATRAGASKKVLFTNQAELDFPPQYGRCYGEAALLDRAMDELSDQPGAADALFWKVTGRYKVLNLQRMMRTRPSTADLYVDLRKRGLQNWADLRIMSWSLKGYNSVIRDMAPLIREDLNDGRPGEEAAYQVMRQRIARRELQAAVSFATEPLIDGVRAFDERNWMAGRQRAVYYMRNLQRALLGRVLV</sequence>
<comment type="caution">
    <text evidence="1">The sequence shown here is derived from an EMBL/GenBank/DDBJ whole genome shotgun (WGS) entry which is preliminary data.</text>
</comment>
<dbReference type="RefSeq" id="WP_254292959.1">
    <property type="nucleotide sequence ID" value="NZ_JAMLDX010000006.1"/>
</dbReference>
<organism evidence="1 2">
    <name type="scientific">Sphingomonas tagetis</name>
    <dbReference type="NCBI Taxonomy" id="2949092"/>
    <lineage>
        <taxon>Bacteria</taxon>
        <taxon>Pseudomonadati</taxon>
        <taxon>Pseudomonadota</taxon>
        <taxon>Alphaproteobacteria</taxon>
        <taxon>Sphingomonadales</taxon>
        <taxon>Sphingomonadaceae</taxon>
        <taxon>Sphingomonas</taxon>
    </lineage>
</organism>
<dbReference type="EMBL" id="JAMLDX010000006">
    <property type="protein sequence ID" value="MCP3730827.1"/>
    <property type="molecule type" value="Genomic_DNA"/>
</dbReference>
<evidence type="ECO:0000313" key="1">
    <source>
        <dbReference type="EMBL" id="MCP3730827.1"/>
    </source>
</evidence>
<evidence type="ECO:0000313" key="2">
    <source>
        <dbReference type="Proteomes" id="UP001139451"/>
    </source>
</evidence>
<reference evidence="1" key="1">
    <citation type="submission" date="2022-05" db="EMBL/GenBank/DDBJ databases">
        <title>Sphingomonas sp. strain MG17 Genome sequencing and assembly.</title>
        <authorList>
            <person name="Kim I."/>
        </authorList>
    </citation>
    <scope>NUCLEOTIDE SEQUENCE</scope>
    <source>
        <strain evidence="1">MG17</strain>
    </source>
</reference>
<dbReference type="Proteomes" id="UP001139451">
    <property type="component" value="Unassembled WGS sequence"/>
</dbReference>
<protein>
    <submittedName>
        <fullName evidence="1">Uncharacterized protein</fullName>
    </submittedName>
</protein>
<gene>
    <name evidence="1" type="ORF">M9978_10335</name>
</gene>